<proteinExistence type="inferred from homology"/>
<keyword evidence="1 9" id="KW-0732">Signal</keyword>
<evidence type="ECO:0000256" key="4">
    <source>
        <dbReference type="ARBA" id="ARBA00023157"/>
    </source>
</evidence>
<evidence type="ECO:0000256" key="6">
    <source>
        <dbReference type="ARBA" id="ARBA00023295"/>
    </source>
</evidence>
<dbReference type="SUPFAM" id="SSF51989">
    <property type="entry name" value="Glycosyl hydrolases family 6, cellulases"/>
    <property type="match status" value="1"/>
</dbReference>
<dbReference type="RefSeq" id="WP_227564086.1">
    <property type="nucleotide sequence ID" value="NZ_CP101989.1"/>
</dbReference>
<feature type="chain" id="PRO_5044953141" description="Glucanase" evidence="9">
    <location>
        <begin position="40"/>
        <end position="499"/>
    </location>
</feature>
<comment type="similarity">
    <text evidence="9">Belongs to the glycosyl hydrolase family 6.</text>
</comment>
<dbReference type="EMBL" id="CP101989">
    <property type="protein sequence ID" value="UUI65972.1"/>
    <property type="molecule type" value="Genomic_DNA"/>
</dbReference>
<feature type="domain" description="Bulb-type lectin" evidence="11">
    <location>
        <begin position="62"/>
        <end position="165"/>
    </location>
</feature>
<dbReference type="PANTHER" id="PTHR34876">
    <property type="match status" value="1"/>
</dbReference>
<keyword evidence="4" id="KW-1015">Disulfide bond</keyword>
<name>A0ABY5K697_9CELL</name>
<organism evidence="12 13">
    <name type="scientific">Cellulomonas wangsupingiae</name>
    <dbReference type="NCBI Taxonomy" id="2968085"/>
    <lineage>
        <taxon>Bacteria</taxon>
        <taxon>Bacillati</taxon>
        <taxon>Actinomycetota</taxon>
        <taxon>Actinomycetes</taxon>
        <taxon>Micrococcales</taxon>
        <taxon>Cellulomonadaceae</taxon>
        <taxon>Cellulomonas</taxon>
    </lineage>
</organism>
<dbReference type="PANTHER" id="PTHR34876:SF4">
    <property type="entry name" value="1,4-BETA-D-GLUCAN CELLOBIOHYDROLASE C-RELATED"/>
    <property type="match status" value="1"/>
</dbReference>
<keyword evidence="13" id="KW-1185">Reference proteome</keyword>
<accession>A0ABY5K697</accession>
<evidence type="ECO:0000256" key="1">
    <source>
        <dbReference type="ARBA" id="ARBA00022729"/>
    </source>
</evidence>
<sequence length="499" mass="50660">MSAPMPRTSALSRLLTGAVVAVGAALAATTALVPLPATAGPAVREAQVRDLPTGDGRAAGVADRVLSGGVLRAEESIAVGDVRLTMRGDGDLVLTRASAVVWRTATTTPGAHAAVTPAGDLQVVTGGDVLWSAGAASPGARLVVKDHARVYLISTAGASVWSTPTPAAPKVPAVVTLPLPAPLPRPQLPGAGGTRPDGEGERVHRTALRDRPAYADPAGDAAVAARAARASGRTADAVLLEKAAGRGTARWLGPADDTTRVRAYAQAAAAARATPVFVTYAIPDRDCGSHSSGGITTPDGYRAWVDAVAAGIAGSRAVVVVEPDALLHLDRCGDSTERLDLLRYSVGAYAGAGAEVYLDAASSNSFGWSTRHLTDIAQRLRAAGVDRAAGFAVNTSNFQTSAHEVAYGTYVSTLLGGAAFVVDTSRNGNGPLAGPTGTVWCNPEGRALGHPPRATGTGPHVADLWLKTPGRSDGACNGGPAAGRFWEAYLLGLSARAGW</sequence>
<gene>
    <name evidence="12" type="ORF">NP075_04360</name>
</gene>
<evidence type="ECO:0000256" key="9">
    <source>
        <dbReference type="RuleBase" id="RU361186"/>
    </source>
</evidence>
<evidence type="ECO:0000313" key="13">
    <source>
        <dbReference type="Proteomes" id="UP001317322"/>
    </source>
</evidence>
<dbReference type="GO" id="GO:0016787">
    <property type="term" value="F:hydrolase activity"/>
    <property type="evidence" value="ECO:0007669"/>
    <property type="project" value="UniProtKB-KW"/>
</dbReference>
<dbReference type="InterPro" id="IPR001480">
    <property type="entry name" value="Bulb-type_lectin_dom"/>
</dbReference>
<keyword evidence="6 9" id="KW-0326">Glycosidase</keyword>
<keyword evidence="2 9" id="KW-0378">Hydrolase</keyword>
<keyword evidence="7 9" id="KW-0624">Polysaccharide degradation</keyword>
<evidence type="ECO:0000259" key="11">
    <source>
        <dbReference type="PROSITE" id="PS50927"/>
    </source>
</evidence>
<dbReference type="EC" id="3.2.1.-" evidence="9"/>
<feature type="signal peptide" evidence="9">
    <location>
        <begin position="1"/>
        <end position="39"/>
    </location>
</feature>
<keyword evidence="3 9" id="KW-0136">Cellulose degradation</keyword>
<dbReference type="Gene3D" id="2.90.10.10">
    <property type="entry name" value="Bulb-type lectin domain"/>
    <property type="match status" value="1"/>
</dbReference>
<evidence type="ECO:0000256" key="7">
    <source>
        <dbReference type="ARBA" id="ARBA00023326"/>
    </source>
</evidence>
<dbReference type="InterPro" id="IPR036426">
    <property type="entry name" value="Bulb-type_lectin_dom_sf"/>
</dbReference>
<evidence type="ECO:0000313" key="12">
    <source>
        <dbReference type="EMBL" id="UUI65972.1"/>
    </source>
</evidence>
<keyword evidence="5 9" id="KW-0119">Carbohydrate metabolism</keyword>
<reference evidence="12 13" key="1">
    <citation type="submission" date="2022-07" db="EMBL/GenBank/DDBJ databases">
        <title>Novel species in genus cellulomonas.</title>
        <authorList>
            <person name="Ye L."/>
        </authorList>
    </citation>
    <scope>NUCLEOTIDE SEQUENCE [LARGE SCALE GENOMIC DNA]</scope>
    <source>
        <strain evidence="13">zg-Y908</strain>
    </source>
</reference>
<dbReference type="PRINTS" id="PR00733">
    <property type="entry name" value="GLHYDRLASE6"/>
</dbReference>
<feature type="active site" evidence="8">
    <location>
        <position position="286"/>
    </location>
</feature>
<dbReference type="PROSITE" id="PS50927">
    <property type="entry name" value="BULB_LECTIN"/>
    <property type="match status" value="1"/>
</dbReference>
<dbReference type="SUPFAM" id="SSF51110">
    <property type="entry name" value="alpha-D-mannose-specific plant lectins"/>
    <property type="match status" value="1"/>
</dbReference>
<dbReference type="Proteomes" id="UP001317322">
    <property type="component" value="Chromosome"/>
</dbReference>
<feature type="compositionally biased region" description="Basic and acidic residues" evidence="10">
    <location>
        <begin position="196"/>
        <end position="212"/>
    </location>
</feature>
<feature type="region of interest" description="Disordered" evidence="10">
    <location>
        <begin position="181"/>
        <end position="212"/>
    </location>
</feature>
<dbReference type="PROSITE" id="PS00655">
    <property type="entry name" value="GLYCOSYL_HYDROL_F6_1"/>
    <property type="match status" value="1"/>
</dbReference>
<evidence type="ECO:0000256" key="8">
    <source>
        <dbReference type="PROSITE-ProRule" id="PRU10056"/>
    </source>
</evidence>
<evidence type="ECO:0000256" key="2">
    <source>
        <dbReference type="ARBA" id="ARBA00022801"/>
    </source>
</evidence>
<evidence type="ECO:0000256" key="10">
    <source>
        <dbReference type="SAM" id="MobiDB-lite"/>
    </source>
</evidence>
<dbReference type="Pfam" id="PF01341">
    <property type="entry name" value="Glyco_hydro_6"/>
    <property type="match status" value="1"/>
</dbReference>
<dbReference type="InterPro" id="IPR036434">
    <property type="entry name" value="Beta_cellobiohydrolase_sf"/>
</dbReference>
<dbReference type="InterPro" id="IPR001524">
    <property type="entry name" value="Glyco_hydro_6_CS"/>
</dbReference>
<evidence type="ECO:0000256" key="5">
    <source>
        <dbReference type="ARBA" id="ARBA00023277"/>
    </source>
</evidence>
<dbReference type="Gene3D" id="3.20.20.40">
    <property type="entry name" value="1, 4-beta cellobiohydrolase"/>
    <property type="match status" value="1"/>
</dbReference>
<evidence type="ECO:0000256" key="3">
    <source>
        <dbReference type="ARBA" id="ARBA00023001"/>
    </source>
</evidence>
<dbReference type="InterPro" id="IPR016288">
    <property type="entry name" value="Beta_cellobiohydrolase"/>
</dbReference>
<protein>
    <recommendedName>
        <fullName evidence="9">Glucanase</fullName>
        <ecNumber evidence="9">3.2.1.-</ecNumber>
    </recommendedName>
</protein>
<dbReference type="SMART" id="SM00108">
    <property type="entry name" value="B_lectin"/>
    <property type="match status" value="1"/>
</dbReference>